<name>A0A931F847_9FIRM</name>
<organism evidence="1 2">
    <name type="scientific">Halonatronomonas betaini</name>
    <dbReference type="NCBI Taxonomy" id="2778430"/>
    <lineage>
        <taxon>Bacteria</taxon>
        <taxon>Bacillati</taxon>
        <taxon>Bacillota</taxon>
        <taxon>Clostridia</taxon>
        <taxon>Halanaerobiales</taxon>
        <taxon>Halarsenatibacteraceae</taxon>
        <taxon>Halonatronomonas</taxon>
    </lineage>
</organism>
<dbReference type="EMBL" id="JADPIE010000002">
    <property type="protein sequence ID" value="MBF8436153.1"/>
    <property type="molecule type" value="Genomic_DNA"/>
</dbReference>
<evidence type="ECO:0000313" key="1">
    <source>
        <dbReference type="EMBL" id="MBF8436153.1"/>
    </source>
</evidence>
<evidence type="ECO:0000313" key="2">
    <source>
        <dbReference type="Proteomes" id="UP000621436"/>
    </source>
</evidence>
<sequence>MKLKDILAMPEFKDFKVLAGEDGLDRKVDIVTVMDAPDQKFDIDESVFWKGIALFVKTAHDFLK</sequence>
<accession>A0A931F847</accession>
<dbReference type="AlphaFoldDB" id="A0A931F847"/>
<proteinExistence type="predicted"/>
<comment type="caution">
    <text evidence="1">The sequence shown here is derived from an EMBL/GenBank/DDBJ whole genome shotgun (WGS) entry which is preliminary data.</text>
</comment>
<gene>
    <name evidence="1" type="ORF">I0Q91_03600</name>
</gene>
<keyword evidence="2" id="KW-1185">Reference proteome</keyword>
<reference evidence="1" key="1">
    <citation type="submission" date="2020-11" db="EMBL/GenBank/DDBJ databases">
        <title>Halonatronomonas betainensis gen. nov., sp. nov. a novel haloalkaliphilic representative of the family Halanaerobiacae capable of betaine degradation.</title>
        <authorList>
            <person name="Boltyanskaya Y."/>
            <person name="Kevbrin V."/>
            <person name="Detkova E."/>
            <person name="Grouzdev D.S."/>
            <person name="Koziaeva V."/>
            <person name="Zhilina T."/>
        </authorList>
    </citation>
    <scope>NUCLEOTIDE SEQUENCE</scope>
    <source>
        <strain evidence="1">Z-7014</strain>
    </source>
</reference>
<dbReference type="RefSeq" id="WP_270452936.1">
    <property type="nucleotide sequence ID" value="NZ_JADPIE010000002.1"/>
</dbReference>
<protein>
    <submittedName>
        <fullName evidence="1">Uncharacterized protein</fullName>
    </submittedName>
</protein>
<dbReference type="Proteomes" id="UP000621436">
    <property type="component" value="Unassembled WGS sequence"/>
</dbReference>